<evidence type="ECO:0000256" key="2">
    <source>
        <dbReference type="ARBA" id="ARBA00022475"/>
    </source>
</evidence>
<protein>
    <submittedName>
        <fullName evidence="10">ABC transporter permease</fullName>
    </submittedName>
</protein>
<feature type="transmembrane region" description="Helical" evidence="8">
    <location>
        <begin position="848"/>
        <end position="875"/>
    </location>
</feature>
<evidence type="ECO:0000256" key="3">
    <source>
        <dbReference type="ARBA" id="ARBA00022692"/>
    </source>
</evidence>
<dbReference type="GO" id="GO:0022857">
    <property type="term" value="F:transmembrane transporter activity"/>
    <property type="evidence" value="ECO:0007669"/>
    <property type="project" value="TreeGrafter"/>
</dbReference>
<keyword evidence="2" id="KW-1003">Cell membrane</keyword>
<feature type="transmembrane region" description="Helical" evidence="8">
    <location>
        <begin position="563"/>
        <end position="581"/>
    </location>
</feature>
<dbReference type="PANTHER" id="PTHR30572:SF4">
    <property type="entry name" value="ABC TRANSPORTER PERMEASE YTRF"/>
    <property type="match status" value="1"/>
</dbReference>
<feature type="transmembrane region" description="Helical" evidence="8">
    <location>
        <begin position="366"/>
        <end position="386"/>
    </location>
</feature>
<evidence type="ECO:0000256" key="6">
    <source>
        <dbReference type="ARBA" id="ARBA00038076"/>
    </source>
</evidence>
<keyword evidence="4 8" id="KW-1133">Transmembrane helix</keyword>
<dbReference type="PANTHER" id="PTHR30572">
    <property type="entry name" value="MEMBRANE COMPONENT OF TRANSPORTER-RELATED"/>
    <property type="match status" value="1"/>
</dbReference>
<comment type="subcellular location">
    <subcellularLocation>
        <location evidence="1">Cell membrane</location>
        <topology evidence="1">Multi-pass membrane protein</topology>
    </subcellularLocation>
</comment>
<evidence type="ECO:0000256" key="1">
    <source>
        <dbReference type="ARBA" id="ARBA00004651"/>
    </source>
</evidence>
<feature type="transmembrane region" description="Helical" evidence="8">
    <location>
        <begin position="895"/>
        <end position="921"/>
    </location>
</feature>
<sequence length="988" mass="107655">MNFLFRLWAALIIALRRLVAQRWLALATLVGLVAATTLIMSIPLYADAVYFRVLQEELAKAGQSVKDDRSAFTFLFRNIGSIYGVKDWEEIAPVDAYLSGPAATQLGLPVKRIVRYVKTDNFRLFPADTSQSYASTQEPLEWVSFGALQQFEEHVAWLEGGPPQPASADPSEPIEVAVSEVLAERLGMQVGEPFMTFRSIETGAGVRTLQIPVRVSGVWTPRDPEEDFWFYRPRAFDTQLMVPSATFEGRIASLLDDEVALIAWHWVVDGASVNASNATQLAARIDQVKLRAATLLPNTRLEISPYDALRKYQASARTLTVLLYAFSLPVVALLLAFIGLVVGLAVSRQRNEIAVLRSRGATPLQVAIVALLEAALLGILALGVAIPLSMGMAQVFGATRSFLNFSLDSALRVQMTSTPVQFGLLAIGVALLAQVLPSIGAARHTIVSYKQELARTVSKPWWQRAWLDLLLLIPAGYGVYLVQQQGAIVTPTGAASGDVFENPLLILLPALVALALTLLLLRLLPLAMALLAWIAARFNGVGFLLATRYLAREPGLYSTPLVLLMWTLSLAVFTASLAQTLDDHLYDQSYYAIGADARLVELGATPNTGESPFANMGAPTGNQSAQATSGQGTAGQGAPSGSAISQIPGPEWVFIPVDEHLNVKEIEAAARVGKFEGSIQVQDRWQPFTMIGIDRIDFPKAAYWRNDFASASLGALMNSLAIASDGVLMERSFMRQQGLRVGDTVQVRLRAAGGNTSFPMRIVGDFRYFPTWYSPLAEGKPLFVANLEWIFEQLGGEYPYDVWVKTAPATDFEQMVNDLRNYGITVLNYQAAPVRIAEELRRPERQGLFGVLSVGFLASAVLTVLGFLLYAVFSFRRRFIELGTLRAIGLSIGQLSVFLICELAFLILLGLGAGSAIGALIGDLFIPYFQIGSGPTANIPPFTVEIAWPAVARLYALFAALFLAAFIILIALLLRMKVFQAIKLGETV</sequence>
<feature type="transmembrane region" description="Helical" evidence="8">
    <location>
        <begin position="461"/>
        <end position="482"/>
    </location>
</feature>
<feature type="domain" description="ABC3 transporter permease C-terminal" evidence="9">
    <location>
        <begin position="326"/>
        <end position="445"/>
    </location>
</feature>
<feature type="region of interest" description="Disordered" evidence="7">
    <location>
        <begin position="610"/>
        <end position="642"/>
    </location>
</feature>
<proteinExistence type="inferred from homology"/>
<dbReference type="AlphaFoldDB" id="A0A7C1FUR6"/>
<feature type="domain" description="ABC3 transporter permease C-terminal" evidence="9">
    <location>
        <begin position="856"/>
        <end position="975"/>
    </location>
</feature>
<reference evidence="10" key="1">
    <citation type="journal article" date="2020" name="mSystems">
        <title>Genome- and Community-Level Interaction Insights into Carbon Utilization and Element Cycling Functions of Hydrothermarchaeota in Hydrothermal Sediment.</title>
        <authorList>
            <person name="Zhou Z."/>
            <person name="Liu Y."/>
            <person name="Xu W."/>
            <person name="Pan J."/>
            <person name="Luo Z.H."/>
            <person name="Li M."/>
        </authorList>
    </citation>
    <scope>NUCLEOTIDE SEQUENCE [LARGE SCALE GENOMIC DNA]</scope>
    <source>
        <strain evidence="10">SpSt-289</strain>
    </source>
</reference>
<keyword evidence="5 8" id="KW-0472">Membrane</keyword>
<accession>A0A7C1FUR6</accession>
<evidence type="ECO:0000256" key="7">
    <source>
        <dbReference type="SAM" id="MobiDB-lite"/>
    </source>
</evidence>
<comment type="caution">
    <text evidence="10">The sequence shown here is derived from an EMBL/GenBank/DDBJ whole genome shotgun (WGS) entry which is preliminary data.</text>
</comment>
<evidence type="ECO:0000259" key="9">
    <source>
        <dbReference type="Pfam" id="PF02687"/>
    </source>
</evidence>
<keyword evidence="3 8" id="KW-0812">Transmembrane</keyword>
<feature type="transmembrane region" description="Helical" evidence="8">
    <location>
        <begin position="954"/>
        <end position="974"/>
    </location>
</feature>
<dbReference type="InterPro" id="IPR050250">
    <property type="entry name" value="Macrolide_Exporter_MacB"/>
</dbReference>
<evidence type="ECO:0000256" key="5">
    <source>
        <dbReference type="ARBA" id="ARBA00023136"/>
    </source>
</evidence>
<dbReference type="EMBL" id="DSMG01000108">
    <property type="protein sequence ID" value="HDX31991.1"/>
    <property type="molecule type" value="Genomic_DNA"/>
</dbReference>
<evidence type="ECO:0000256" key="8">
    <source>
        <dbReference type="SAM" id="Phobius"/>
    </source>
</evidence>
<feature type="transmembrane region" description="Helical" evidence="8">
    <location>
        <begin position="321"/>
        <end position="346"/>
    </location>
</feature>
<feature type="compositionally biased region" description="Low complexity" evidence="7">
    <location>
        <begin position="623"/>
        <end position="642"/>
    </location>
</feature>
<dbReference type="GO" id="GO:0005886">
    <property type="term" value="C:plasma membrane"/>
    <property type="evidence" value="ECO:0007669"/>
    <property type="project" value="UniProtKB-SubCell"/>
</dbReference>
<evidence type="ECO:0000313" key="10">
    <source>
        <dbReference type="EMBL" id="HDX31991.1"/>
    </source>
</evidence>
<evidence type="ECO:0000256" key="4">
    <source>
        <dbReference type="ARBA" id="ARBA00022989"/>
    </source>
</evidence>
<organism evidence="10">
    <name type="scientific">Caldilinea aerophila</name>
    <dbReference type="NCBI Taxonomy" id="133453"/>
    <lineage>
        <taxon>Bacteria</taxon>
        <taxon>Bacillati</taxon>
        <taxon>Chloroflexota</taxon>
        <taxon>Caldilineae</taxon>
        <taxon>Caldilineales</taxon>
        <taxon>Caldilineaceae</taxon>
        <taxon>Caldilinea</taxon>
    </lineage>
</organism>
<dbReference type="InterPro" id="IPR003838">
    <property type="entry name" value="ABC3_permease_C"/>
</dbReference>
<feature type="transmembrane region" description="Helical" evidence="8">
    <location>
        <begin position="530"/>
        <end position="551"/>
    </location>
</feature>
<comment type="similarity">
    <text evidence="6">Belongs to the ABC-4 integral membrane protein family.</text>
</comment>
<dbReference type="Pfam" id="PF02687">
    <property type="entry name" value="FtsX"/>
    <property type="match status" value="2"/>
</dbReference>
<feature type="transmembrane region" description="Helical" evidence="8">
    <location>
        <begin position="30"/>
        <end position="51"/>
    </location>
</feature>
<feature type="transmembrane region" description="Helical" evidence="8">
    <location>
        <begin position="422"/>
        <end position="441"/>
    </location>
</feature>
<name>A0A7C1FUR6_9CHLR</name>
<gene>
    <name evidence="10" type="ORF">ENQ20_10955</name>
</gene>
<feature type="transmembrane region" description="Helical" evidence="8">
    <location>
        <begin position="503"/>
        <end position="524"/>
    </location>
</feature>